<dbReference type="AlphaFoldDB" id="A0A0F9NP48"/>
<name>A0A0F9NP48_9ZZZZ</name>
<accession>A0A0F9NP48</accession>
<proteinExistence type="predicted"/>
<evidence type="ECO:0000313" key="1">
    <source>
        <dbReference type="EMBL" id="KKN19684.1"/>
    </source>
</evidence>
<comment type="caution">
    <text evidence="1">The sequence shown here is derived from an EMBL/GenBank/DDBJ whole genome shotgun (WGS) entry which is preliminary data.</text>
</comment>
<gene>
    <name evidence="1" type="ORF">LCGC14_0943280</name>
</gene>
<organism evidence="1">
    <name type="scientific">marine sediment metagenome</name>
    <dbReference type="NCBI Taxonomy" id="412755"/>
    <lineage>
        <taxon>unclassified sequences</taxon>
        <taxon>metagenomes</taxon>
        <taxon>ecological metagenomes</taxon>
    </lineage>
</organism>
<protein>
    <submittedName>
        <fullName evidence="1">Uncharacterized protein</fullName>
    </submittedName>
</protein>
<sequence length="137" mass="13992">MATLTGVDGSVTLAEGPVLNIFEWNADLRRDIFDDSDFTDATNARKKLGGMADLVGTCRGTITGAVGAGGGPPAIGTMATEHGVGTAGFELESQGATAKNYKFTGILTSVQTTTTKTDRIICTVAFESSGAVAVNQA</sequence>
<reference evidence="1" key="1">
    <citation type="journal article" date="2015" name="Nature">
        <title>Complex archaea that bridge the gap between prokaryotes and eukaryotes.</title>
        <authorList>
            <person name="Spang A."/>
            <person name="Saw J.H."/>
            <person name="Jorgensen S.L."/>
            <person name="Zaremba-Niedzwiedzka K."/>
            <person name="Martijn J."/>
            <person name="Lind A.E."/>
            <person name="van Eijk R."/>
            <person name="Schleper C."/>
            <person name="Guy L."/>
            <person name="Ettema T.J."/>
        </authorList>
    </citation>
    <scope>NUCLEOTIDE SEQUENCE</scope>
</reference>
<dbReference type="EMBL" id="LAZR01003311">
    <property type="protein sequence ID" value="KKN19684.1"/>
    <property type="molecule type" value="Genomic_DNA"/>
</dbReference>